<dbReference type="InterPro" id="IPR013762">
    <property type="entry name" value="Integrase-like_cat_sf"/>
</dbReference>
<name>A0AAF1D2A1_9BBAC</name>
<dbReference type="GO" id="GO:0006310">
    <property type="term" value="P:DNA recombination"/>
    <property type="evidence" value="ECO:0007669"/>
    <property type="project" value="UniProtKB-KW"/>
</dbReference>
<feature type="domain" description="Tyr recombinase" evidence="3">
    <location>
        <begin position="160"/>
        <end position="322"/>
    </location>
</feature>
<reference evidence="4" key="1">
    <citation type="journal article" date="2019" name="Genomics">
        <title>Genome sequence analysis and organization of the Hyphantria cunea granulovirus (HycuGV-Hc1) from Turkey.</title>
        <authorList>
            <person name="Gencer D."/>
            <person name="Bayramoglu Z."/>
            <person name="Nalcacioglu R."/>
            <person name="Demirbag Z."/>
            <person name="Demir I."/>
        </authorList>
    </citation>
    <scope>NUCLEOTIDE SEQUENCE</scope>
    <source>
        <strain evidence="4">Hc1</strain>
    </source>
</reference>
<dbReference type="Gene3D" id="1.10.443.10">
    <property type="entry name" value="Intergrase catalytic core"/>
    <property type="match status" value="1"/>
</dbReference>
<evidence type="ECO:0000256" key="1">
    <source>
        <dbReference type="ARBA" id="ARBA00008857"/>
    </source>
</evidence>
<dbReference type="InterPro" id="IPR011010">
    <property type="entry name" value="DNA_brk_join_enz"/>
</dbReference>
<organism evidence="4 5">
    <name type="scientific">Hyphantria cunea granulovirus</name>
    <dbReference type="NCBI Taxonomy" id="307448"/>
    <lineage>
        <taxon>Viruses</taxon>
        <taxon>Viruses incertae sedis</taxon>
        <taxon>Naldaviricetes</taxon>
        <taxon>Lefavirales</taxon>
        <taxon>Baculoviridae</taxon>
        <taxon>Betabaculovirus</taxon>
        <taxon>Betabaculovirus hycuneae</taxon>
    </lineage>
</organism>
<evidence type="ECO:0000313" key="4">
    <source>
        <dbReference type="EMBL" id="QBQ01647.1"/>
    </source>
</evidence>
<dbReference type="EMBL" id="MH923363">
    <property type="protein sequence ID" value="QBQ01647.1"/>
    <property type="molecule type" value="Genomic_DNA"/>
</dbReference>
<dbReference type="CDD" id="cd00397">
    <property type="entry name" value="DNA_BRE_C"/>
    <property type="match status" value="1"/>
</dbReference>
<keyword evidence="2" id="KW-0233">DNA recombination</keyword>
<dbReference type="GO" id="GO:0003677">
    <property type="term" value="F:DNA binding"/>
    <property type="evidence" value="ECO:0007669"/>
    <property type="project" value="InterPro"/>
</dbReference>
<evidence type="ECO:0000313" key="5">
    <source>
        <dbReference type="Proteomes" id="UP000831479"/>
    </source>
</evidence>
<protein>
    <submittedName>
        <fullName evidence="4">Vlf-1</fullName>
    </submittedName>
</protein>
<keyword evidence="5" id="KW-1185">Reference proteome</keyword>
<comment type="similarity">
    <text evidence="1">Belongs to the 'phage' integrase family.</text>
</comment>
<dbReference type="Proteomes" id="UP000831479">
    <property type="component" value="Segment"/>
</dbReference>
<dbReference type="SUPFAM" id="SSF56349">
    <property type="entry name" value="DNA breaking-rejoining enzymes"/>
    <property type="match status" value="1"/>
</dbReference>
<dbReference type="InterPro" id="IPR002104">
    <property type="entry name" value="Integrase_catalytic"/>
</dbReference>
<accession>A0AAF1D2A1</accession>
<proteinExistence type="inferred from homology"/>
<sequence length="349" mass="40559">MFAKVVDCTIERQKKGVPEASQSTLWRSLTKNEDYKQSTKNEFQSLLLKVIYCLIEEENLNDHAWYTCDRELISLVEGKPLIDVEVFIERLLRSGDVGKKRLQAIINFYTNSVGIPKYWIPSNVEMPKDAQKRKEKEHNKTVVLHDDFIVPFNKFIDEHVKYLNYCNNPALMRAAIAFCIIQGTGLRITNAYQIKREDLEQIYEKNEHKVEGLVVKHGKTDFCYITCKNKKALKNALDLYSRCPHDLLNKISTKSPTRSNDFKELERAVKKYNNMSDSYKFKSTMIRNYVADTMLAQGMTLNKTSRLMNHKSTKATKHYINKYHPGPMFIVNDNDVDDVVEEEASIIHV</sequence>
<evidence type="ECO:0000259" key="3">
    <source>
        <dbReference type="Pfam" id="PF00589"/>
    </source>
</evidence>
<gene>
    <name evidence="4" type="ORF">HycuGV_00094</name>
</gene>
<dbReference type="Pfam" id="PF00589">
    <property type="entry name" value="Phage_integrase"/>
    <property type="match status" value="1"/>
</dbReference>
<evidence type="ECO:0000256" key="2">
    <source>
        <dbReference type="ARBA" id="ARBA00023172"/>
    </source>
</evidence>
<dbReference type="GO" id="GO:0015074">
    <property type="term" value="P:DNA integration"/>
    <property type="evidence" value="ECO:0007669"/>
    <property type="project" value="InterPro"/>
</dbReference>